<evidence type="ECO:0000259" key="1">
    <source>
        <dbReference type="PROSITE" id="PS50060"/>
    </source>
</evidence>
<dbReference type="InterPro" id="IPR051560">
    <property type="entry name" value="MAM_domain-containing"/>
</dbReference>
<dbReference type="PANTHER" id="PTHR23282:SF101">
    <property type="entry name" value="MAM DOMAIN-CONTAINING PROTEIN"/>
    <property type="match status" value="1"/>
</dbReference>
<dbReference type="Proteomes" id="UP000198323">
    <property type="component" value="Unassembled WGS sequence"/>
</dbReference>
<dbReference type="PANTHER" id="PTHR23282">
    <property type="entry name" value="APICAL ENDOSOMAL GLYCOPROTEIN PRECURSOR"/>
    <property type="match status" value="1"/>
</dbReference>
<accession>A0A226MNT8</accession>
<dbReference type="InterPro" id="IPR013320">
    <property type="entry name" value="ConA-like_dom_sf"/>
</dbReference>
<comment type="caution">
    <text evidence="2">The sequence shown here is derived from an EMBL/GenBank/DDBJ whole genome shotgun (WGS) entry which is preliminary data.</text>
</comment>
<name>A0A226MNT8_CALSU</name>
<evidence type="ECO:0000313" key="2">
    <source>
        <dbReference type="EMBL" id="OXB56908.1"/>
    </source>
</evidence>
<evidence type="ECO:0000313" key="3">
    <source>
        <dbReference type="Proteomes" id="UP000198323"/>
    </source>
</evidence>
<dbReference type="InterPro" id="IPR000998">
    <property type="entry name" value="MAM_dom"/>
</dbReference>
<dbReference type="AlphaFoldDB" id="A0A226MNT8"/>
<dbReference type="OrthoDB" id="9115384at2759"/>
<gene>
    <name evidence="2" type="ORF">ASZ78_012346</name>
</gene>
<feature type="domain" description="MAM" evidence="1">
    <location>
        <begin position="1"/>
        <end position="85"/>
    </location>
</feature>
<organism evidence="2 3">
    <name type="scientific">Callipepla squamata</name>
    <name type="common">Scaled quail</name>
    <dbReference type="NCBI Taxonomy" id="9009"/>
    <lineage>
        <taxon>Eukaryota</taxon>
        <taxon>Metazoa</taxon>
        <taxon>Chordata</taxon>
        <taxon>Craniata</taxon>
        <taxon>Vertebrata</taxon>
        <taxon>Euteleostomi</taxon>
        <taxon>Archelosauria</taxon>
        <taxon>Archosauria</taxon>
        <taxon>Dinosauria</taxon>
        <taxon>Saurischia</taxon>
        <taxon>Theropoda</taxon>
        <taxon>Coelurosauria</taxon>
        <taxon>Aves</taxon>
        <taxon>Neognathae</taxon>
        <taxon>Galloanserae</taxon>
        <taxon>Galliformes</taxon>
        <taxon>Odontophoridae</taxon>
        <taxon>Callipepla</taxon>
    </lineage>
</organism>
<dbReference type="STRING" id="9009.A0A226MNT8"/>
<protein>
    <recommendedName>
        <fullName evidence="1">MAM domain-containing protein</fullName>
    </recommendedName>
</protein>
<dbReference type="SUPFAM" id="SSF49899">
    <property type="entry name" value="Concanavalin A-like lectins/glucanases"/>
    <property type="match status" value="2"/>
</dbReference>
<dbReference type="EMBL" id="MCFN01000595">
    <property type="protein sequence ID" value="OXB56908.1"/>
    <property type="molecule type" value="Genomic_DNA"/>
</dbReference>
<dbReference type="Pfam" id="PF00629">
    <property type="entry name" value="MAM"/>
    <property type="match status" value="2"/>
</dbReference>
<dbReference type="PROSITE" id="PS50060">
    <property type="entry name" value="MAM_2"/>
    <property type="match status" value="1"/>
</dbReference>
<feature type="non-terminal residue" evidence="2">
    <location>
        <position position="1"/>
    </location>
</feature>
<proteinExistence type="predicted"/>
<dbReference type="GO" id="GO:0016020">
    <property type="term" value="C:membrane"/>
    <property type="evidence" value="ECO:0007669"/>
    <property type="project" value="InterPro"/>
</dbReference>
<keyword evidence="3" id="KW-1185">Reference proteome</keyword>
<reference evidence="2 3" key="1">
    <citation type="submission" date="2016-07" db="EMBL/GenBank/DDBJ databases">
        <title>Disparate Historic Effective Population Sizes Predicted by Modern Levels of Genome Diversity for the Scaled Quail (Callipepla squamata) and the Northern Bobwhite (Colinus virginianus): Inferences from First and Second Generation Draft Genome Assemblies for Sympatric New World Quail.</title>
        <authorList>
            <person name="Oldeschulte D.L."/>
            <person name="Halley Y.A."/>
            <person name="Bhattarai E.K."/>
            <person name="Brashear W.A."/>
            <person name="Hill J."/>
            <person name="Metz R.P."/>
            <person name="Johnson C.D."/>
            <person name="Rollins D."/>
            <person name="Peterson M.J."/>
            <person name="Bickhart D.M."/>
            <person name="Decker J.E."/>
            <person name="Seabury C.M."/>
        </authorList>
    </citation>
    <scope>NUCLEOTIDE SEQUENCE [LARGE SCALE GENOMIC DNA]</scope>
    <source>
        <strain evidence="2 3">Texas</strain>
        <tissue evidence="2">Leg muscle</tissue>
    </source>
</reference>
<feature type="non-terminal residue" evidence="2">
    <location>
        <position position="188"/>
    </location>
</feature>
<dbReference type="Gene3D" id="2.60.120.200">
    <property type="match status" value="2"/>
</dbReference>
<sequence length="188" mass="20795">ITFQYWISQGGVLMVGLQKLSEDAIKNIWHDSGELQNQWKAKTITVNSTENFEVGNVIFHGIVESQGQDETVAIDDVSFSQGCSLASALQTSSFELGMCEWNLDQVVVPASWVQLQSGHKIASCSSLKDHSNDTKGHLVCLEANDNALYRSAYLNSSMCHCSSKNCHFQFQYSMADSSVLKAVLYTNQ</sequence>